<keyword evidence="1" id="KW-1133">Transmembrane helix</keyword>
<dbReference type="EMBL" id="JAGQFT020000005">
    <property type="protein sequence ID" value="MBS7457341.1"/>
    <property type="molecule type" value="Genomic_DNA"/>
</dbReference>
<evidence type="ECO:0000313" key="4">
    <source>
        <dbReference type="Proteomes" id="UP000675747"/>
    </source>
</evidence>
<dbReference type="Proteomes" id="UP000675747">
    <property type="component" value="Unassembled WGS sequence"/>
</dbReference>
<keyword evidence="4" id="KW-1185">Reference proteome</keyword>
<evidence type="ECO:0000313" key="3">
    <source>
        <dbReference type="EMBL" id="MBS7457341.1"/>
    </source>
</evidence>
<reference evidence="3 4" key="1">
    <citation type="journal article" date="2021" name="Microbiol. Resour. Announc.">
        <title>Draft Genome Sequence of Coralloluteibacterium stylophorae LMG 29479T.</title>
        <authorList>
            <person name="Karlyshev A.V."/>
            <person name="Kudryashova E.B."/>
            <person name="Ariskina E.V."/>
            <person name="Conroy A.P."/>
            <person name="Abidueva E.Y."/>
        </authorList>
    </citation>
    <scope>NUCLEOTIDE SEQUENCE [LARGE SCALE GENOMIC DNA]</scope>
    <source>
        <strain evidence="3 4">LMG 29479</strain>
    </source>
</reference>
<sequence>MSNDHDDTDLRFRLRALPREMTPPAHVWDAVAAHARDVPRPAQPVRVRRARWPALFAVAASIALAVALLPRTGPTPASAPEPVATPAPPALVQQAELIRGEYRQALAAVPATEVSPALQPALDELDRSAQEILAAIRAEPSATFLLGHLQRTYARRLELTLRAAVGPAAALT</sequence>
<gene>
    <name evidence="2" type="ORF">KB893_00350</name>
    <name evidence="3" type="ORF">KB893_009355</name>
</gene>
<dbReference type="RefSeq" id="WP_211924942.1">
    <property type="nucleotide sequence ID" value="NZ_JAGQFT020000005.1"/>
</dbReference>
<accession>A0A8J8AWF6</accession>
<organism evidence="2">
    <name type="scientific">Coralloluteibacterium stylophorae</name>
    <dbReference type="NCBI Taxonomy" id="1776034"/>
    <lineage>
        <taxon>Bacteria</taxon>
        <taxon>Pseudomonadati</taxon>
        <taxon>Pseudomonadota</taxon>
        <taxon>Gammaproteobacteria</taxon>
        <taxon>Lysobacterales</taxon>
        <taxon>Lysobacteraceae</taxon>
        <taxon>Coralloluteibacterium</taxon>
    </lineage>
</organism>
<dbReference type="AlphaFoldDB" id="A0A8J8AWF6"/>
<comment type="caution">
    <text evidence="2">The sequence shown here is derived from an EMBL/GenBank/DDBJ whole genome shotgun (WGS) entry which is preliminary data.</text>
</comment>
<evidence type="ECO:0000256" key="1">
    <source>
        <dbReference type="SAM" id="Phobius"/>
    </source>
</evidence>
<reference evidence="2" key="2">
    <citation type="submission" date="2021-04" db="EMBL/GenBank/DDBJ databases">
        <authorList>
            <person name="Karlyshev A.V."/>
        </authorList>
    </citation>
    <scope>NUCLEOTIDE SEQUENCE</scope>
    <source>
        <strain evidence="2">LMG 29479</strain>
    </source>
</reference>
<protein>
    <submittedName>
        <fullName evidence="2">Uncharacterized protein</fullName>
    </submittedName>
</protein>
<evidence type="ECO:0000313" key="2">
    <source>
        <dbReference type="EMBL" id="MBR0560975.1"/>
    </source>
</evidence>
<feature type="transmembrane region" description="Helical" evidence="1">
    <location>
        <begin position="50"/>
        <end position="69"/>
    </location>
</feature>
<keyword evidence="1" id="KW-0812">Transmembrane</keyword>
<dbReference type="EMBL" id="JAGQFT010000001">
    <property type="protein sequence ID" value="MBR0560975.1"/>
    <property type="molecule type" value="Genomic_DNA"/>
</dbReference>
<keyword evidence="1" id="KW-0472">Membrane</keyword>
<proteinExistence type="predicted"/>
<name>A0A8J8AWF6_9GAMM</name>